<protein>
    <recommendedName>
        <fullName evidence="10">Cobalt transport protein CbiN</fullName>
    </recommendedName>
    <alternativeName>
        <fullName evidence="10">Energy-coupling factor transporter probable substrate-capture protein CbiN</fullName>
        <shortName evidence="10">ECF transporter S component CbiN</shortName>
    </alternativeName>
</protein>
<dbReference type="Proteomes" id="UP001596047">
    <property type="component" value="Unassembled WGS sequence"/>
</dbReference>
<comment type="function">
    <text evidence="10">Part of the energy-coupling factor (ECF) transporter complex CbiMNOQ involved in cobalt import.</text>
</comment>
<keyword evidence="2 10" id="KW-0813">Transport</keyword>
<keyword evidence="5 10" id="KW-0812">Transmembrane</keyword>
<keyword evidence="12" id="KW-1185">Reference proteome</keyword>
<comment type="subunit">
    <text evidence="10">Forms an energy-coupling factor (ECF) transporter complex composed of an ATP-binding protein (A component, CbiO), a transmembrane protein (T component, CbiQ) and 2 possible substrate-capture proteins (S components, CbiM and CbiN) of unknown stoichimetry.</text>
</comment>
<comment type="subcellular location">
    <subcellularLocation>
        <location evidence="10">Cell membrane</location>
        <topology evidence="10">Multi-pass membrane protein</topology>
    </subcellularLocation>
</comment>
<evidence type="ECO:0000256" key="1">
    <source>
        <dbReference type="ARBA" id="ARBA00022426"/>
    </source>
</evidence>
<reference evidence="12" key="1">
    <citation type="journal article" date="2019" name="Int. J. Syst. Evol. Microbiol.">
        <title>The Global Catalogue of Microorganisms (GCM) 10K type strain sequencing project: providing services to taxonomists for standard genome sequencing and annotation.</title>
        <authorList>
            <consortium name="The Broad Institute Genomics Platform"/>
            <consortium name="The Broad Institute Genome Sequencing Center for Infectious Disease"/>
            <person name="Wu L."/>
            <person name="Ma J."/>
        </authorList>
    </citation>
    <scope>NUCLEOTIDE SEQUENCE [LARGE SCALE GENOMIC DNA]</scope>
    <source>
        <strain evidence="12">CGMCC 1.3240</strain>
    </source>
</reference>
<dbReference type="HAMAP" id="MF_00330">
    <property type="entry name" value="CbiN"/>
    <property type="match status" value="1"/>
</dbReference>
<evidence type="ECO:0000256" key="2">
    <source>
        <dbReference type="ARBA" id="ARBA00022448"/>
    </source>
</evidence>
<comment type="pathway">
    <text evidence="10">Cofactor biosynthesis; adenosylcobalamin biosynthesis.</text>
</comment>
<evidence type="ECO:0000256" key="4">
    <source>
        <dbReference type="ARBA" id="ARBA00022573"/>
    </source>
</evidence>
<dbReference type="Pfam" id="PF02553">
    <property type="entry name" value="CbiN"/>
    <property type="match status" value="1"/>
</dbReference>
<keyword evidence="3 10" id="KW-1003">Cell membrane</keyword>
<comment type="similarity">
    <text evidence="10">Belongs to the CbiN family.</text>
</comment>
<evidence type="ECO:0000313" key="12">
    <source>
        <dbReference type="Proteomes" id="UP001596047"/>
    </source>
</evidence>
<gene>
    <name evidence="10" type="primary">cbiN</name>
    <name evidence="11" type="ORF">ACFPYJ_09015</name>
</gene>
<name>A0ABW0VTS9_9BACL</name>
<evidence type="ECO:0000256" key="5">
    <source>
        <dbReference type="ARBA" id="ARBA00022692"/>
    </source>
</evidence>
<evidence type="ECO:0000256" key="8">
    <source>
        <dbReference type="ARBA" id="ARBA00023136"/>
    </source>
</evidence>
<dbReference type="NCBIfam" id="NF002780">
    <property type="entry name" value="PRK02898.1"/>
    <property type="match status" value="1"/>
</dbReference>
<dbReference type="EMBL" id="JBHSOW010000032">
    <property type="protein sequence ID" value="MFC5649266.1"/>
    <property type="molecule type" value="Genomic_DNA"/>
</dbReference>
<keyword evidence="8 10" id="KW-0472">Membrane</keyword>
<dbReference type="PANTHER" id="PTHR38662:SF1">
    <property type="entry name" value="COBALT TRANSPORT PROTEIN CBIN"/>
    <property type="match status" value="1"/>
</dbReference>
<keyword evidence="4 10" id="KW-0169">Cobalamin biosynthesis</keyword>
<comment type="caution">
    <text evidence="11">The sequence shown here is derived from an EMBL/GenBank/DDBJ whole genome shotgun (WGS) entry which is preliminary data.</text>
</comment>
<keyword evidence="7 10" id="KW-0406">Ion transport</keyword>
<dbReference type="InterPro" id="IPR003705">
    <property type="entry name" value="CbiN"/>
</dbReference>
<keyword evidence="9 10" id="KW-0170">Cobalt</keyword>
<evidence type="ECO:0000256" key="7">
    <source>
        <dbReference type="ARBA" id="ARBA00023065"/>
    </source>
</evidence>
<keyword evidence="6 10" id="KW-1133">Transmembrane helix</keyword>
<evidence type="ECO:0000313" key="11">
    <source>
        <dbReference type="EMBL" id="MFC5649266.1"/>
    </source>
</evidence>
<evidence type="ECO:0000256" key="10">
    <source>
        <dbReference type="HAMAP-Rule" id="MF_00330"/>
    </source>
</evidence>
<keyword evidence="1 10" id="KW-0171">Cobalt transport</keyword>
<dbReference type="PANTHER" id="PTHR38662">
    <property type="entry name" value="COBALT TRANSPORT PROTEIN CBIN"/>
    <property type="match status" value="1"/>
</dbReference>
<proteinExistence type="inferred from homology"/>
<comment type="caution">
    <text evidence="10">Lacks conserved residue(s) required for the propagation of feature annotation.</text>
</comment>
<evidence type="ECO:0000256" key="6">
    <source>
        <dbReference type="ARBA" id="ARBA00022989"/>
    </source>
</evidence>
<accession>A0ABW0VTS9</accession>
<organism evidence="11 12">
    <name type="scientific">Paenibacillus solisilvae</name>
    <dbReference type="NCBI Taxonomy" id="2486751"/>
    <lineage>
        <taxon>Bacteria</taxon>
        <taxon>Bacillati</taxon>
        <taxon>Bacillota</taxon>
        <taxon>Bacilli</taxon>
        <taxon>Bacillales</taxon>
        <taxon>Paenibacillaceae</taxon>
        <taxon>Paenibacillus</taxon>
    </lineage>
</organism>
<evidence type="ECO:0000256" key="9">
    <source>
        <dbReference type="ARBA" id="ARBA00023285"/>
    </source>
</evidence>
<dbReference type="RefSeq" id="WP_379187776.1">
    <property type="nucleotide sequence ID" value="NZ_JBHSOW010000032.1"/>
</dbReference>
<evidence type="ECO:0000256" key="3">
    <source>
        <dbReference type="ARBA" id="ARBA00022475"/>
    </source>
</evidence>
<feature type="transmembrane region" description="Helical" evidence="10">
    <location>
        <begin position="64"/>
        <end position="84"/>
    </location>
</feature>
<sequence length="94" mass="10027">MTNSVKNALMLLAVVLLAVLPLLLVNGDFSGADAAAEQIIKEQNPSYKPWFSSLLNPPGETESMLFALQAAIGAGFIGYAIGWFKGKSSRAKKQ</sequence>